<keyword evidence="8" id="KW-1185">Reference proteome</keyword>
<keyword evidence="5" id="KW-0539">Nucleus</keyword>
<dbReference type="Proteomes" id="UP001437256">
    <property type="component" value="Unassembled WGS sequence"/>
</dbReference>
<comment type="caution">
    <text evidence="7">The sequence shown here is derived from an EMBL/GenBank/DDBJ whole genome shotgun (WGS) entry which is preliminary data.</text>
</comment>
<dbReference type="InterPro" id="IPR052035">
    <property type="entry name" value="ZnF_BED_domain_contain"/>
</dbReference>
<gene>
    <name evidence="7" type="ORF">AAF712_014089</name>
</gene>
<protein>
    <recommendedName>
        <fullName evidence="9">Transposase</fullName>
    </recommendedName>
</protein>
<dbReference type="PANTHER" id="PTHR46481">
    <property type="entry name" value="ZINC FINGER BED DOMAIN-CONTAINING PROTEIN 4"/>
    <property type="match status" value="1"/>
</dbReference>
<evidence type="ECO:0000256" key="5">
    <source>
        <dbReference type="ARBA" id="ARBA00023242"/>
    </source>
</evidence>
<evidence type="ECO:0000313" key="7">
    <source>
        <dbReference type="EMBL" id="KAL0059195.1"/>
    </source>
</evidence>
<dbReference type="PANTHER" id="PTHR46481:SF10">
    <property type="entry name" value="ZINC FINGER BED DOMAIN-CONTAINING PROTEIN 39"/>
    <property type="match status" value="1"/>
</dbReference>
<evidence type="ECO:0000256" key="6">
    <source>
        <dbReference type="SAM" id="MobiDB-lite"/>
    </source>
</evidence>
<evidence type="ECO:0000256" key="4">
    <source>
        <dbReference type="ARBA" id="ARBA00022833"/>
    </source>
</evidence>
<evidence type="ECO:0000256" key="2">
    <source>
        <dbReference type="ARBA" id="ARBA00022723"/>
    </source>
</evidence>
<comment type="subcellular location">
    <subcellularLocation>
        <location evidence="1">Nucleus</location>
    </subcellularLocation>
</comment>
<feature type="compositionally biased region" description="Polar residues" evidence="6">
    <location>
        <begin position="314"/>
        <end position="329"/>
    </location>
</feature>
<organism evidence="7 8">
    <name type="scientific">Marasmius tenuissimus</name>
    <dbReference type="NCBI Taxonomy" id="585030"/>
    <lineage>
        <taxon>Eukaryota</taxon>
        <taxon>Fungi</taxon>
        <taxon>Dikarya</taxon>
        <taxon>Basidiomycota</taxon>
        <taxon>Agaricomycotina</taxon>
        <taxon>Agaricomycetes</taxon>
        <taxon>Agaricomycetidae</taxon>
        <taxon>Agaricales</taxon>
        <taxon>Marasmiineae</taxon>
        <taxon>Marasmiaceae</taxon>
        <taxon>Marasmius</taxon>
    </lineage>
</organism>
<evidence type="ECO:0008006" key="9">
    <source>
        <dbReference type="Google" id="ProtNLM"/>
    </source>
</evidence>
<evidence type="ECO:0000313" key="8">
    <source>
        <dbReference type="Proteomes" id="UP001437256"/>
    </source>
</evidence>
<keyword evidence="2" id="KW-0479">Metal-binding</keyword>
<dbReference type="EMBL" id="JBBXMP010000244">
    <property type="protein sequence ID" value="KAL0059195.1"/>
    <property type="molecule type" value="Genomic_DNA"/>
</dbReference>
<dbReference type="InterPro" id="IPR012337">
    <property type="entry name" value="RNaseH-like_sf"/>
</dbReference>
<evidence type="ECO:0000256" key="1">
    <source>
        <dbReference type="ARBA" id="ARBA00004123"/>
    </source>
</evidence>
<keyword evidence="4" id="KW-0862">Zinc</keyword>
<feature type="region of interest" description="Disordered" evidence="6">
    <location>
        <begin position="310"/>
        <end position="329"/>
    </location>
</feature>
<keyword evidence="3" id="KW-0863">Zinc-finger</keyword>
<sequence length="346" mass="39362">MVYTFVCTLGCFIDDDWELIEGVPEFKPLEDKEHEGYYGGKAFVNGASASLTTDNATVNNVLIKTVARSLLKKYDVGLNNDRQIRCVAHIMNLVVQDILHTIGEADDPDVVDYFKLHQDMSFHYNPQEDVDQLELESEQDRKDIFLDDEEQIDEDLIDDLVDDSALKRAIDLWVFETKKMRPCTLSERDWQLLEAIADILEPYENLTKLMSRSSQPTLPFVPLVYQEMEVHLTKMAATSPHPQLCAGAESGLKKLNKYFGIAKKNRYYVLGTVLHPSMHTSWFENYFYLSQDAAEELVTHVAQTYLDDTGATLPENTASTPNPTTVKSRTETPTFLTRMCSVNIPT</sequence>
<proteinExistence type="predicted"/>
<accession>A0ABR2ZD47</accession>
<dbReference type="SUPFAM" id="SSF53098">
    <property type="entry name" value="Ribonuclease H-like"/>
    <property type="match status" value="1"/>
</dbReference>
<reference evidence="7 8" key="1">
    <citation type="submission" date="2024-05" db="EMBL/GenBank/DDBJ databases">
        <title>A draft genome resource for the thread blight pathogen Marasmius tenuissimus strain MS-2.</title>
        <authorList>
            <person name="Yulfo-Soto G.E."/>
            <person name="Baruah I.K."/>
            <person name="Amoako-Attah I."/>
            <person name="Bukari Y."/>
            <person name="Meinhardt L.W."/>
            <person name="Bailey B.A."/>
            <person name="Cohen S.P."/>
        </authorList>
    </citation>
    <scope>NUCLEOTIDE SEQUENCE [LARGE SCALE GENOMIC DNA]</scope>
    <source>
        <strain evidence="7 8">MS-2</strain>
    </source>
</reference>
<evidence type="ECO:0000256" key="3">
    <source>
        <dbReference type="ARBA" id="ARBA00022771"/>
    </source>
</evidence>
<name>A0ABR2ZD47_9AGAR</name>